<dbReference type="Gene3D" id="3.40.50.300">
    <property type="entry name" value="P-loop containing nucleotide triphosphate hydrolases"/>
    <property type="match status" value="1"/>
</dbReference>
<feature type="repeat" description="ANK" evidence="3">
    <location>
        <begin position="1118"/>
        <end position="1150"/>
    </location>
</feature>
<feature type="repeat" description="ANK" evidence="3">
    <location>
        <begin position="1350"/>
        <end position="1382"/>
    </location>
</feature>
<dbReference type="OrthoDB" id="4195796at2759"/>
<dbReference type="VEuPathDB" id="FungiDB:MCYG_00414"/>
<accession>C5FCJ2</accession>
<evidence type="ECO:0000313" key="7">
    <source>
        <dbReference type="Proteomes" id="UP000002035"/>
    </source>
</evidence>
<dbReference type="SUPFAM" id="SSF48403">
    <property type="entry name" value="Ankyrin repeat"/>
    <property type="match status" value="2"/>
</dbReference>
<protein>
    <submittedName>
        <fullName evidence="6">Ankyrin-1</fullName>
    </submittedName>
</protein>
<feature type="repeat" description="ANK" evidence="3">
    <location>
        <begin position="1151"/>
        <end position="1183"/>
    </location>
</feature>
<organism evidence="6 7">
    <name type="scientific">Arthroderma otae (strain ATCC MYA-4605 / CBS 113480)</name>
    <name type="common">Microsporum canis</name>
    <dbReference type="NCBI Taxonomy" id="554155"/>
    <lineage>
        <taxon>Eukaryota</taxon>
        <taxon>Fungi</taxon>
        <taxon>Dikarya</taxon>
        <taxon>Ascomycota</taxon>
        <taxon>Pezizomycotina</taxon>
        <taxon>Eurotiomycetes</taxon>
        <taxon>Eurotiomycetidae</taxon>
        <taxon>Onygenales</taxon>
        <taxon>Arthrodermataceae</taxon>
        <taxon>Microsporum</taxon>
    </lineage>
</organism>
<feature type="compositionally biased region" description="Basic and acidic residues" evidence="4">
    <location>
        <begin position="11"/>
        <end position="25"/>
    </location>
</feature>
<dbReference type="InterPro" id="IPR036770">
    <property type="entry name" value="Ankyrin_rpt-contain_sf"/>
</dbReference>
<dbReference type="STRING" id="554155.C5FCJ2"/>
<gene>
    <name evidence="6" type="ORF">MCYG_00414</name>
</gene>
<dbReference type="HOGENOM" id="CLU_251727_0_0_1"/>
<keyword evidence="2 3" id="KW-0040">ANK repeat</keyword>
<dbReference type="Proteomes" id="UP000002035">
    <property type="component" value="Unassembled WGS sequence"/>
</dbReference>
<feature type="repeat" description="ANK" evidence="3">
    <location>
        <begin position="920"/>
        <end position="952"/>
    </location>
</feature>
<feature type="repeat" description="ANK" evidence="3">
    <location>
        <begin position="1019"/>
        <end position="1051"/>
    </location>
</feature>
<feature type="region of interest" description="Disordered" evidence="4">
    <location>
        <begin position="1"/>
        <end position="26"/>
    </location>
</feature>
<dbReference type="PANTHER" id="PTHR24171:SF9">
    <property type="entry name" value="ANKYRIN REPEAT DOMAIN-CONTAINING PROTEIN 39"/>
    <property type="match status" value="1"/>
</dbReference>
<dbReference type="SUPFAM" id="SSF52540">
    <property type="entry name" value="P-loop containing nucleoside triphosphate hydrolases"/>
    <property type="match status" value="1"/>
</dbReference>
<dbReference type="PROSITE" id="PS50088">
    <property type="entry name" value="ANK_REPEAT"/>
    <property type="match status" value="16"/>
</dbReference>
<dbReference type="Gene3D" id="1.25.40.20">
    <property type="entry name" value="Ankyrin repeat-containing domain"/>
    <property type="match status" value="6"/>
</dbReference>
<evidence type="ECO:0000256" key="2">
    <source>
        <dbReference type="ARBA" id="ARBA00023043"/>
    </source>
</evidence>
<feature type="repeat" description="ANK" evidence="3">
    <location>
        <begin position="1085"/>
        <end position="1117"/>
    </location>
</feature>
<proteinExistence type="predicted"/>
<dbReference type="RefSeq" id="XP_002850310.1">
    <property type="nucleotide sequence ID" value="XM_002850264.1"/>
</dbReference>
<dbReference type="InterPro" id="IPR002110">
    <property type="entry name" value="Ankyrin_rpt"/>
</dbReference>
<dbReference type="eggNOG" id="KOG4177">
    <property type="taxonomic scope" value="Eukaryota"/>
</dbReference>
<feature type="repeat" description="ANK" evidence="3">
    <location>
        <begin position="953"/>
        <end position="985"/>
    </location>
</feature>
<keyword evidence="7" id="KW-1185">Reference proteome</keyword>
<feature type="repeat" description="ANK" evidence="3">
    <location>
        <begin position="1283"/>
        <end position="1315"/>
    </location>
</feature>
<dbReference type="Pfam" id="PF13637">
    <property type="entry name" value="Ank_4"/>
    <property type="match status" value="1"/>
</dbReference>
<sequence>MGFFGTKKAKQAKEAQQVKEAEQAEPHGLNITPYGISVIHEPSNPTHDIVFVHGFDGHPRNTWSAGVPGVKKGLFSQKGTAVFWPKELLAKEPSISQARIATWGYETNLYQSPTSKTNQLGVVDHARNLVTNLQFWRTTDALALSRGSDAQIERKSVYLSTTGIIFFGTPHRGSDWAGKAELLRLLTVTAGCKPNTKITAALRPGSDLLNELRDTFSFLLEDGHIHIYSFYEAKGITDFRGFGIMCKFSSEHDDGYPQCKGALLTLLQRVTAATYERHHNDIGNRLMENSGEWLINSDIYKSWVTSCESPIFWLHGTPGSGKTTLMHCIIKSLKPQKLASVSAGVAYFYCNALESDRTDPASALRSLLFQLSFVDGRYNSSLLKAFREERRQAKENELPLRKLTIGECVDYLKSISKNDPVILAIDALDELYAGNDLVPPYWTNLQRFLEALDTLEQTGNVKIVVSSRDDGIICKWREDPDCLQISSDSRENRGEIERFIHQEIASVIKSKRIRCGRVSEELRVKILRTLCEKAERMFLWVRLQIDLLCDPRLSERDVEALLEKLPDNLKKTYDLILGKISELGPHSLVTAQKCMQWLLYSKRALTMSEIISAVSDYKYTIRIEDILQACCNLVFLDAGLECYTQDTSAKAGGVGIIRFIHSTVAEYLQEPVHEDYHEHRSHATILERCVNVYRWEDTPKCPKHNRMLKEYATQFWPYHFRLVDGSKSPIKAMLCGFLTPRQGKRSVGIPFRNWTGYADNLSRSLAPPDSQKLENVISEPEIMATPVFVGGCYGFLPKLEELGFLGLLENSWDRKNRRNRTALSLAARFGYSETVEYLLQKRVDPNGNVQPGDRTPLLWAAVEGHANVMEVLLEEEYKVDINYRDSASQTALHFAAGSGLYGIVMILLEKGVESDPLSKQGKTPLSWAAGKGHLDIVKVLLEYNADLDSQDENRKTPLAWAAGNGQGKVVEFLIGRGADLHSRDNMGSTPLAWAATNGYKEVVQILLEGGADLTSRDNKGCTPVAWAATNGNTAVVQLLLDEGADANSKDMDRNTPLSWAATNKHISTIKLLLERGADPNSQNCKGSTPLAWAATNGSTDVVKCLLDGNAIIDIEDKDKKTPLSWAAGNGKLAVVEYLLGKGANANSRDRTGGTPLAWAATNGHIAIAEVLLNKGALIDSRDDLGNTPLAWAAGNGHTDMVKLLVTKGAIVRYPDNDKRAPLLRAAGNGHEKAVRALLQLDAQVDPKDEDGKTPLLWAASYGDRGIAELLLAYKANANSQDNDNATPLYWAASKGHKEVVKLLLDKGASPNCQTIENESTPLLWAASRGHLAIVRLLIQAGAHLNAQELGGMTPLLWAANGSRRDIILALLSAGADPNLSEYGSGDTALFKAISRKDEQSAILLLSHNANPMLPNGRGMTPLRMARQMGCQRVIRDCNERGYT</sequence>
<feature type="repeat" description="ANK" evidence="3">
    <location>
        <begin position="1317"/>
        <end position="1349"/>
    </location>
</feature>
<dbReference type="InterPro" id="IPR056884">
    <property type="entry name" value="NPHP3-like_N"/>
</dbReference>
<dbReference type="PANTHER" id="PTHR24171">
    <property type="entry name" value="ANKYRIN REPEAT DOMAIN-CONTAINING PROTEIN 39-RELATED"/>
    <property type="match status" value="1"/>
</dbReference>
<dbReference type="SMART" id="SM00248">
    <property type="entry name" value="ANK"/>
    <property type="match status" value="18"/>
</dbReference>
<feature type="repeat" description="ANK" evidence="3">
    <location>
        <begin position="1184"/>
        <end position="1216"/>
    </location>
</feature>
<name>C5FCJ2_ARTOC</name>
<feature type="repeat" description="ANK" evidence="3">
    <location>
        <begin position="818"/>
        <end position="850"/>
    </location>
</feature>
<dbReference type="InterPro" id="IPR027417">
    <property type="entry name" value="P-loop_NTPase"/>
</dbReference>
<dbReference type="PRINTS" id="PR01415">
    <property type="entry name" value="ANKYRIN"/>
</dbReference>
<feature type="domain" description="Nephrocystin 3-like N-terminal" evidence="5">
    <location>
        <begin position="290"/>
        <end position="468"/>
    </location>
</feature>
<dbReference type="Pfam" id="PF00023">
    <property type="entry name" value="Ank"/>
    <property type="match status" value="1"/>
</dbReference>
<evidence type="ECO:0000256" key="3">
    <source>
        <dbReference type="PROSITE-ProRule" id="PRU00023"/>
    </source>
</evidence>
<dbReference type="GeneID" id="9225451"/>
<evidence type="ECO:0000313" key="6">
    <source>
        <dbReference type="EMBL" id="EEQ27526.1"/>
    </source>
</evidence>
<feature type="repeat" description="ANK" evidence="3">
    <location>
        <begin position="1250"/>
        <end position="1282"/>
    </location>
</feature>
<keyword evidence="1" id="KW-0677">Repeat</keyword>
<feature type="repeat" description="ANK" evidence="3">
    <location>
        <begin position="986"/>
        <end position="1018"/>
    </location>
</feature>
<evidence type="ECO:0000256" key="1">
    <source>
        <dbReference type="ARBA" id="ARBA00022737"/>
    </source>
</evidence>
<evidence type="ECO:0000256" key="4">
    <source>
        <dbReference type="SAM" id="MobiDB-lite"/>
    </source>
</evidence>
<dbReference type="OMA" id="HRSHATI"/>
<dbReference type="Pfam" id="PF12796">
    <property type="entry name" value="Ank_2"/>
    <property type="match status" value="5"/>
</dbReference>
<dbReference type="Pfam" id="PF24883">
    <property type="entry name" value="NPHP3_N"/>
    <property type="match status" value="1"/>
</dbReference>
<feature type="repeat" description="ANK" evidence="3">
    <location>
        <begin position="1052"/>
        <end position="1084"/>
    </location>
</feature>
<reference evidence="7" key="1">
    <citation type="journal article" date="2012" name="MBio">
        <title>Comparative genome analysis of Trichophyton rubrum and related dermatophytes reveals candidate genes involved in infection.</title>
        <authorList>
            <person name="Martinez D.A."/>
            <person name="Oliver B.G."/>
            <person name="Graeser Y."/>
            <person name="Goldberg J.M."/>
            <person name="Li W."/>
            <person name="Martinez-Rossi N.M."/>
            <person name="Monod M."/>
            <person name="Shelest E."/>
            <person name="Barton R.C."/>
            <person name="Birch E."/>
            <person name="Brakhage A.A."/>
            <person name="Chen Z."/>
            <person name="Gurr S.J."/>
            <person name="Heiman D."/>
            <person name="Heitman J."/>
            <person name="Kosti I."/>
            <person name="Rossi A."/>
            <person name="Saif S."/>
            <person name="Samalova M."/>
            <person name="Saunders C.W."/>
            <person name="Shea T."/>
            <person name="Summerbell R.C."/>
            <person name="Xu J."/>
            <person name="Young S."/>
            <person name="Zeng Q."/>
            <person name="Birren B.W."/>
            <person name="Cuomo C.A."/>
            <person name="White T.C."/>
        </authorList>
    </citation>
    <scope>NUCLEOTIDE SEQUENCE [LARGE SCALE GENOMIC DNA]</scope>
    <source>
        <strain evidence="7">ATCC MYA-4605 / CBS 113480</strain>
    </source>
</reference>
<dbReference type="EMBL" id="DS995701">
    <property type="protein sequence ID" value="EEQ27526.1"/>
    <property type="molecule type" value="Genomic_DNA"/>
</dbReference>
<evidence type="ECO:0000259" key="5">
    <source>
        <dbReference type="Pfam" id="PF24883"/>
    </source>
</evidence>
<dbReference type="PROSITE" id="PS50297">
    <property type="entry name" value="ANK_REP_REGION"/>
    <property type="match status" value="14"/>
</dbReference>
<feature type="repeat" description="ANK" evidence="3">
    <location>
        <begin position="1217"/>
        <end position="1249"/>
    </location>
</feature>
<feature type="repeat" description="ANK" evidence="3">
    <location>
        <begin position="887"/>
        <end position="919"/>
    </location>
</feature>